<organism evidence="1 2">
    <name type="scientific">Nannocystis pusilla</name>
    <dbReference type="NCBI Taxonomy" id="889268"/>
    <lineage>
        <taxon>Bacteria</taxon>
        <taxon>Pseudomonadati</taxon>
        <taxon>Myxococcota</taxon>
        <taxon>Polyangia</taxon>
        <taxon>Nannocystales</taxon>
        <taxon>Nannocystaceae</taxon>
        <taxon>Nannocystis</taxon>
    </lineage>
</organism>
<sequence>MPGESIGRFGPLTTYGGRTEGQPCTGLLDVCDDHDVNAWLEQAKHWTALAKQVRETVVETWGPDIALWPQKVGFGEISFNESINLLAGEQGWLDSSKVANAIEVQRLAKTAMELWFQALEQKYGKPLEVDPEGLGYDGLSDPENLPPVIVPELPELPNLGLGGVGGVLRMALWGGGLYLAYKVLVDK</sequence>
<gene>
    <name evidence="1" type="ORF">K7C98_39080</name>
</gene>
<evidence type="ECO:0000313" key="2">
    <source>
        <dbReference type="Proteomes" id="UP001139031"/>
    </source>
</evidence>
<protein>
    <submittedName>
        <fullName evidence="1">Uncharacterized protein</fullName>
    </submittedName>
</protein>
<dbReference type="Proteomes" id="UP001139031">
    <property type="component" value="Unassembled WGS sequence"/>
</dbReference>
<evidence type="ECO:0000313" key="1">
    <source>
        <dbReference type="EMBL" id="MBZ5715275.1"/>
    </source>
</evidence>
<dbReference type="RefSeq" id="WP_224197016.1">
    <property type="nucleotide sequence ID" value="NZ_JAIRAU010000056.1"/>
</dbReference>
<accession>A0ABS7U3Y4</accession>
<proteinExistence type="predicted"/>
<name>A0ABS7U3Y4_9BACT</name>
<dbReference type="EMBL" id="JAIRAU010000056">
    <property type="protein sequence ID" value="MBZ5715275.1"/>
    <property type="molecule type" value="Genomic_DNA"/>
</dbReference>
<comment type="caution">
    <text evidence="1">The sequence shown here is derived from an EMBL/GenBank/DDBJ whole genome shotgun (WGS) entry which is preliminary data.</text>
</comment>
<reference evidence="1" key="1">
    <citation type="submission" date="2021-08" db="EMBL/GenBank/DDBJ databases">
        <authorList>
            <person name="Stevens D.C."/>
        </authorList>
    </citation>
    <scope>NUCLEOTIDE SEQUENCE</scope>
    <source>
        <strain evidence="1">DSM 53165</strain>
    </source>
</reference>
<keyword evidence="2" id="KW-1185">Reference proteome</keyword>